<evidence type="ECO:0000256" key="16">
    <source>
        <dbReference type="SAM" id="MobiDB-lite"/>
    </source>
</evidence>
<feature type="transmembrane region" description="Helical" evidence="17">
    <location>
        <begin position="453"/>
        <end position="473"/>
    </location>
</feature>
<comment type="similarity">
    <text evidence="2">Belongs to the peroxin-13 family.</text>
</comment>
<keyword evidence="5 17" id="KW-0812">Transmembrane</keyword>
<evidence type="ECO:0000256" key="7">
    <source>
        <dbReference type="ARBA" id="ARBA00022989"/>
    </source>
</evidence>
<feature type="compositionally biased region" description="Low complexity" evidence="16">
    <location>
        <begin position="13"/>
        <end position="23"/>
    </location>
</feature>
<dbReference type="CDD" id="cd11771">
    <property type="entry name" value="SH3_Pex13p_fungal"/>
    <property type="match status" value="1"/>
</dbReference>
<keyword evidence="3 14" id="KW-0728">SH3 domain</keyword>
<keyword evidence="6" id="KW-0653">Protein transport</keyword>
<dbReference type="InterPro" id="IPR036028">
    <property type="entry name" value="SH3-like_dom_sf"/>
</dbReference>
<evidence type="ECO:0000256" key="2">
    <source>
        <dbReference type="ARBA" id="ARBA00006033"/>
    </source>
</evidence>
<dbReference type="SUPFAM" id="SSF50044">
    <property type="entry name" value="SH3-domain"/>
    <property type="match status" value="1"/>
</dbReference>
<accession>A0A194W175</accession>
<evidence type="ECO:0000259" key="18">
    <source>
        <dbReference type="PROSITE" id="PS50002"/>
    </source>
</evidence>
<protein>
    <recommendedName>
        <fullName evidence="12">Peroxisomal membrane protein PEX13</fullName>
    </recommendedName>
    <alternativeName>
        <fullName evidence="11">Peroxin-13</fullName>
    </alternativeName>
</protein>
<dbReference type="Pfam" id="PF18035">
    <property type="entry name" value="Bap31_Bap29_C"/>
    <property type="match status" value="1"/>
</dbReference>
<name>A0A194W175_CYTMA</name>
<keyword evidence="8" id="KW-0811">Translocation</keyword>
<dbReference type="OrthoDB" id="10037838at2759"/>
<dbReference type="PANTHER" id="PTHR19332">
    <property type="entry name" value="PEROXISOMAL MEMBRANE PROTEIN PEX13"/>
    <property type="match status" value="1"/>
</dbReference>
<evidence type="ECO:0000256" key="9">
    <source>
        <dbReference type="ARBA" id="ARBA00023136"/>
    </source>
</evidence>
<dbReference type="PANTHER" id="PTHR19332:SF1">
    <property type="entry name" value="PEROXISOMAL MEMBRANE PROTEIN PEX13"/>
    <property type="match status" value="1"/>
</dbReference>
<dbReference type="FunFam" id="2.30.30.40:FF:000128">
    <property type="entry name" value="Peroxisomal membrane protein (Pex13)"/>
    <property type="match status" value="1"/>
</dbReference>
<dbReference type="InterPro" id="IPR041672">
    <property type="entry name" value="Bap31/Bap29_C"/>
</dbReference>
<evidence type="ECO:0000256" key="4">
    <source>
        <dbReference type="ARBA" id="ARBA00022448"/>
    </source>
</evidence>
<evidence type="ECO:0000313" key="20">
    <source>
        <dbReference type="Proteomes" id="UP000078559"/>
    </source>
</evidence>
<evidence type="ECO:0000256" key="15">
    <source>
        <dbReference type="SAM" id="Coils"/>
    </source>
</evidence>
<dbReference type="GO" id="GO:0016560">
    <property type="term" value="P:protein import into peroxisome matrix, docking"/>
    <property type="evidence" value="ECO:0007669"/>
    <property type="project" value="InterPro"/>
</dbReference>
<feature type="transmembrane region" description="Helical" evidence="17">
    <location>
        <begin position="234"/>
        <end position="250"/>
    </location>
</feature>
<evidence type="ECO:0000256" key="1">
    <source>
        <dbReference type="ARBA" id="ARBA00004549"/>
    </source>
</evidence>
<evidence type="ECO:0000256" key="8">
    <source>
        <dbReference type="ARBA" id="ARBA00023010"/>
    </source>
</evidence>
<dbReference type="InterPro" id="IPR040463">
    <property type="entry name" value="BAP29/BAP31_N"/>
</dbReference>
<evidence type="ECO:0000256" key="12">
    <source>
        <dbReference type="ARBA" id="ARBA00034535"/>
    </source>
</evidence>
<comment type="subunit">
    <text evidence="13">Interacts (via SH3 domain) with PEX14 (via SH3-binding motif); forming the PEX13-PEX14 docking complex.</text>
</comment>
<dbReference type="EMBL" id="CM003103">
    <property type="protein sequence ID" value="KUI70204.1"/>
    <property type="molecule type" value="Genomic_DNA"/>
</dbReference>
<organism evidence="19 20">
    <name type="scientific">Cytospora mali</name>
    <name type="common">Apple Valsa canker fungus</name>
    <name type="synonym">Valsa mali</name>
    <dbReference type="NCBI Taxonomy" id="578113"/>
    <lineage>
        <taxon>Eukaryota</taxon>
        <taxon>Fungi</taxon>
        <taxon>Dikarya</taxon>
        <taxon>Ascomycota</taxon>
        <taxon>Pezizomycotina</taxon>
        <taxon>Sordariomycetes</taxon>
        <taxon>Sordariomycetidae</taxon>
        <taxon>Diaporthales</taxon>
        <taxon>Cytosporaceae</taxon>
        <taxon>Cytospora</taxon>
    </lineage>
</organism>
<dbReference type="InterPro" id="IPR035463">
    <property type="entry name" value="Pex13"/>
</dbReference>
<dbReference type="SMR" id="A0A194W175"/>
<dbReference type="PROSITE" id="PS50002">
    <property type="entry name" value="SH3"/>
    <property type="match status" value="1"/>
</dbReference>
<dbReference type="Gene3D" id="2.30.30.40">
    <property type="entry name" value="SH3 Domains"/>
    <property type="match status" value="1"/>
</dbReference>
<dbReference type="Pfam" id="PF04088">
    <property type="entry name" value="Peroxin-13_N"/>
    <property type="match status" value="1"/>
</dbReference>
<dbReference type="InterPro" id="IPR007223">
    <property type="entry name" value="Peroxin-13_N"/>
</dbReference>
<evidence type="ECO:0000256" key="11">
    <source>
        <dbReference type="ARBA" id="ARBA00029693"/>
    </source>
</evidence>
<evidence type="ECO:0000313" key="19">
    <source>
        <dbReference type="EMBL" id="KUI70204.1"/>
    </source>
</evidence>
<dbReference type="AlphaFoldDB" id="A0A194W175"/>
<feature type="coiled-coil region" evidence="15">
    <location>
        <begin position="573"/>
        <end position="607"/>
    </location>
</feature>
<dbReference type="Pfam" id="PF05529">
    <property type="entry name" value="Bap31"/>
    <property type="match status" value="1"/>
</dbReference>
<dbReference type="GO" id="GO:1990429">
    <property type="term" value="C:peroxisomal importomer complex"/>
    <property type="evidence" value="ECO:0007669"/>
    <property type="project" value="TreeGrafter"/>
</dbReference>
<keyword evidence="7 17" id="KW-1133">Transmembrane helix</keyword>
<evidence type="ECO:0000256" key="17">
    <source>
        <dbReference type="SAM" id="Phobius"/>
    </source>
</evidence>
<evidence type="ECO:0000256" key="14">
    <source>
        <dbReference type="PROSITE-ProRule" id="PRU00192"/>
    </source>
</evidence>
<evidence type="ECO:0000256" key="6">
    <source>
        <dbReference type="ARBA" id="ARBA00022927"/>
    </source>
</evidence>
<sequence>MASPPKPWEQTGASTTSTTSATSPAIPPRPESLTASVNQNAAAYSRMGTPGYGSYGGSYPSSYSSYGSPYSSLGGYGGMGGYGGGMYSSGYGGYRPMGYGGMYGGMGGMPDQNNPESLTHRVNQSTQATFQVLEGVVGAFGGFAQMLESTYMTTHSSFYAVVAVAEQFGNLRDTLGHVLGIYTIMRWIRTLIAKITGRPPPADAMALTPASFARFEGRNTPDGSPAPAKPSRKPLIFFLLFAFGLPYLMTKMIKSMAASHEEEERKRQQIQAQPIDPAKLEFCRVLWDFSPESRGEAVVKGVDLEVKKGDLVAVLSKTDPLGNQSDWWRCRSRDGRMGYLPSTFLEVARRPVAAIKATSSNDSSRANSLTSNFTSVMQKEPEMEKAPLPTISQDTNQHTTAQPSRFTTAKMTLYYTLVFMLLMAEMALFMFLILPMPFSIKRRMFTFISENPLVAKLQYGLKITFIFILILFIDSVNRVYRVQVELSAVTDGGNNAQAIMGHERLEVQARKFYSQRNMYLCGFTLFLSLILNRTYIMILEVLRLEEKLKQYEGTDKNTKQAEKLAIAGDAGEISRLKKEIRKRDQDIDTLKKQASGLHREYNELTEKLGQHDIAPKKDL</sequence>
<keyword evidence="20" id="KW-1185">Reference proteome</keyword>
<dbReference type="InterPro" id="IPR001452">
    <property type="entry name" value="SH3_domain"/>
</dbReference>
<gene>
    <name evidence="19" type="ORF">VM1G_06117</name>
</gene>
<dbReference type="GO" id="GO:0005778">
    <property type="term" value="C:peroxisomal membrane"/>
    <property type="evidence" value="ECO:0007669"/>
    <property type="project" value="UniProtKB-SubCell"/>
</dbReference>
<feature type="domain" description="SH3" evidence="18">
    <location>
        <begin position="278"/>
        <end position="350"/>
    </location>
</feature>
<comment type="subcellular location">
    <subcellularLocation>
        <location evidence="1">Peroxisome membrane</location>
        <topology evidence="1">Single-pass membrane protein</topology>
    </subcellularLocation>
</comment>
<evidence type="ECO:0000256" key="3">
    <source>
        <dbReference type="ARBA" id="ARBA00022443"/>
    </source>
</evidence>
<evidence type="ECO:0000256" key="13">
    <source>
        <dbReference type="ARBA" id="ARBA00065871"/>
    </source>
</evidence>
<feature type="transmembrane region" description="Helical" evidence="17">
    <location>
        <begin position="413"/>
        <end position="433"/>
    </location>
</feature>
<keyword evidence="10" id="KW-0576">Peroxisome</keyword>
<dbReference type="Proteomes" id="UP000078559">
    <property type="component" value="Chromosome 6"/>
</dbReference>
<dbReference type="SMART" id="SM00326">
    <property type="entry name" value="SH3"/>
    <property type="match status" value="1"/>
</dbReference>
<proteinExistence type="inferred from homology"/>
<keyword evidence="9 17" id="KW-0472">Membrane</keyword>
<evidence type="ECO:0000256" key="10">
    <source>
        <dbReference type="ARBA" id="ARBA00023140"/>
    </source>
</evidence>
<dbReference type="Pfam" id="PF07653">
    <property type="entry name" value="SH3_2"/>
    <property type="match status" value="1"/>
</dbReference>
<keyword evidence="15" id="KW-0175">Coiled coil</keyword>
<reference evidence="19" key="1">
    <citation type="submission" date="2014-12" db="EMBL/GenBank/DDBJ databases">
        <title>Genome Sequence of Valsa Canker Pathogens Uncovers a Specific Adaption of Colonization on Woody Bark.</title>
        <authorList>
            <person name="Yin Z."/>
            <person name="Liu H."/>
            <person name="Gao X."/>
            <person name="Li Z."/>
            <person name="Song N."/>
            <person name="Ke X."/>
            <person name="Dai Q."/>
            <person name="Wu Y."/>
            <person name="Sun Y."/>
            <person name="Xu J.-R."/>
            <person name="Kang Z.K."/>
            <person name="Wang L."/>
            <person name="Huang L."/>
        </authorList>
    </citation>
    <scope>NUCLEOTIDE SEQUENCE [LARGE SCALE GENOMIC DNA]</scope>
    <source>
        <strain evidence="19">03-8</strain>
    </source>
</reference>
<evidence type="ECO:0000256" key="5">
    <source>
        <dbReference type="ARBA" id="ARBA00022692"/>
    </source>
</evidence>
<feature type="region of interest" description="Disordered" evidence="16">
    <location>
        <begin position="1"/>
        <end position="36"/>
    </location>
</feature>
<keyword evidence="4" id="KW-0813">Transport</keyword>
<feature type="transmembrane region" description="Helical" evidence="17">
    <location>
        <begin position="518"/>
        <end position="538"/>
    </location>
</feature>